<protein>
    <submittedName>
        <fullName evidence="1">Uncharacterized protein</fullName>
    </submittedName>
</protein>
<comment type="caution">
    <text evidence="1">The sequence shown here is derived from an EMBL/GenBank/DDBJ whole genome shotgun (WGS) entry which is preliminary data.</text>
</comment>
<evidence type="ECO:0000313" key="1">
    <source>
        <dbReference type="EMBL" id="TWU01928.1"/>
    </source>
</evidence>
<gene>
    <name evidence="1" type="ORF">Pla100_16640</name>
</gene>
<evidence type="ECO:0000313" key="2">
    <source>
        <dbReference type="Proteomes" id="UP000316213"/>
    </source>
</evidence>
<dbReference type="Proteomes" id="UP000316213">
    <property type="component" value="Unassembled WGS sequence"/>
</dbReference>
<organism evidence="1 2">
    <name type="scientific">Neorhodopirellula pilleata</name>
    <dbReference type="NCBI Taxonomy" id="2714738"/>
    <lineage>
        <taxon>Bacteria</taxon>
        <taxon>Pseudomonadati</taxon>
        <taxon>Planctomycetota</taxon>
        <taxon>Planctomycetia</taxon>
        <taxon>Pirellulales</taxon>
        <taxon>Pirellulaceae</taxon>
        <taxon>Neorhodopirellula</taxon>
    </lineage>
</organism>
<keyword evidence="2" id="KW-1185">Reference proteome</keyword>
<accession>A0A5C6AQU0</accession>
<name>A0A5C6AQU0_9BACT</name>
<dbReference type="AlphaFoldDB" id="A0A5C6AQU0"/>
<sequence>MIFDISRPTWLPLAVAGFFVVSFLGSPPELSAEQPGEASPTIAADLQTILAIEAEGKNFAIAQSAARRLSDLPSSEIFTVLEAMRNADPVSMNWLRGIAGNIVTRSGVPNQDALQAYIADTEHSPPGRATAMILLKAAAPDAFEQQLDASLNDPSLLIREMAVERQLNQVEALIDDQPEQAKAALRETLAAARHPVQLASVLKKLNDLGDEITTSEAFAMIETWQVIGPFDNVSGVGFDRIYPPEANFTSTGRVDLDASYEGKNSDVKWQPIQATGKEGKVDLAAAYDKEKGAVAYAYTEFESDSDREAQIRLGCICANQTWLNGKLVMSNEVYHSGSMIDQYNTAVQLKKGTNRILLKICQNEQTESWAQDWVFQCRVTDPTGKGLRPDGE</sequence>
<proteinExistence type="predicted"/>
<reference evidence="1 2" key="1">
    <citation type="submission" date="2019-02" db="EMBL/GenBank/DDBJ databases">
        <title>Deep-cultivation of Planctomycetes and their phenomic and genomic characterization uncovers novel biology.</title>
        <authorList>
            <person name="Wiegand S."/>
            <person name="Jogler M."/>
            <person name="Boedeker C."/>
            <person name="Pinto D."/>
            <person name="Vollmers J."/>
            <person name="Rivas-Marin E."/>
            <person name="Kohn T."/>
            <person name="Peeters S.H."/>
            <person name="Heuer A."/>
            <person name="Rast P."/>
            <person name="Oberbeckmann S."/>
            <person name="Bunk B."/>
            <person name="Jeske O."/>
            <person name="Meyerdierks A."/>
            <person name="Storesund J.E."/>
            <person name="Kallscheuer N."/>
            <person name="Luecker S."/>
            <person name="Lage O.M."/>
            <person name="Pohl T."/>
            <person name="Merkel B.J."/>
            <person name="Hornburger P."/>
            <person name="Mueller R.-W."/>
            <person name="Bruemmer F."/>
            <person name="Labrenz M."/>
            <person name="Spormann A.M."/>
            <person name="Op Den Camp H."/>
            <person name="Overmann J."/>
            <person name="Amann R."/>
            <person name="Jetten M.S.M."/>
            <person name="Mascher T."/>
            <person name="Medema M.H."/>
            <person name="Devos D.P."/>
            <person name="Kaster A.-K."/>
            <person name="Ovreas L."/>
            <person name="Rohde M."/>
            <person name="Galperin M.Y."/>
            <person name="Jogler C."/>
        </authorList>
    </citation>
    <scope>NUCLEOTIDE SEQUENCE [LARGE SCALE GENOMIC DNA]</scope>
    <source>
        <strain evidence="1 2">Pla100</strain>
    </source>
</reference>
<dbReference type="EMBL" id="SJPM01000002">
    <property type="protein sequence ID" value="TWU01928.1"/>
    <property type="molecule type" value="Genomic_DNA"/>
</dbReference>